<evidence type="ECO:0000259" key="6">
    <source>
        <dbReference type="Pfam" id="PF00535"/>
    </source>
</evidence>
<protein>
    <submittedName>
        <fullName evidence="7">Predicted glycosyl hydrolase</fullName>
    </submittedName>
</protein>
<dbReference type="InterPro" id="IPR029044">
    <property type="entry name" value="Nucleotide-diphossugar_trans"/>
</dbReference>
<dbReference type="OrthoDB" id="9777873at2"/>
<dbReference type="GO" id="GO:0005886">
    <property type="term" value="C:plasma membrane"/>
    <property type="evidence" value="ECO:0007669"/>
    <property type="project" value="UniProtKB-SubCell"/>
</dbReference>
<dbReference type="Pfam" id="PF00535">
    <property type="entry name" value="Glycos_transf_2"/>
    <property type="match status" value="1"/>
</dbReference>
<keyword evidence="5" id="KW-0472">Membrane</keyword>
<dbReference type="PANTHER" id="PTHR43646">
    <property type="entry name" value="GLYCOSYLTRANSFERASE"/>
    <property type="match status" value="1"/>
</dbReference>
<dbReference type="GO" id="GO:0016787">
    <property type="term" value="F:hydrolase activity"/>
    <property type="evidence" value="ECO:0007669"/>
    <property type="project" value="UniProtKB-KW"/>
</dbReference>
<dbReference type="Proteomes" id="UP000255297">
    <property type="component" value="Unassembled WGS sequence"/>
</dbReference>
<keyword evidence="3" id="KW-0328">Glycosyltransferase</keyword>
<evidence type="ECO:0000256" key="1">
    <source>
        <dbReference type="ARBA" id="ARBA00004236"/>
    </source>
</evidence>
<organism evidence="7 8">
    <name type="scientific">Legionella wadsworthii</name>
    <dbReference type="NCBI Taxonomy" id="28088"/>
    <lineage>
        <taxon>Bacteria</taxon>
        <taxon>Pseudomonadati</taxon>
        <taxon>Pseudomonadota</taxon>
        <taxon>Gammaproteobacteria</taxon>
        <taxon>Legionellales</taxon>
        <taxon>Legionellaceae</taxon>
        <taxon>Legionella</taxon>
    </lineage>
</organism>
<evidence type="ECO:0000313" key="7">
    <source>
        <dbReference type="EMBL" id="STY29644.1"/>
    </source>
</evidence>
<comment type="subcellular location">
    <subcellularLocation>
        <location evidence="1">Cell membrane</location>
    </subcellularLocation>
</comment>
<accession>A0A378LSD0</accession>
<gene>
    <name evidence="7" type="ORF">NCTC11532_01842</name>
</gene>
<name>A0A378LSD0_9GAMM</name>
<sequence length="242" mass="27212">MNINTIYILIPARNEEDLLPRCLSSLLKASSVMPSNIQIETILCVDASTDKTFEIGTKILNKKGTVLNIDKENVGAARRYAAQYALSHYSGPLEYCWIANTDADCKIPLNWLQKQIVWANQRVHAIKGIIKVDSYAQHCDEVSNLFEKDYNINEDGTHPHIHGSNLGIRADVYQDVGGWSELPTAEDHDLWNRLSRLNLNLVSDASLFVMTSGRKMGRAPLGFADKLDSYNKQLDTFSKKID</sequence>
<evidence type="ECO:0000256" key="2">
    <source>
        <dbReference type="ARBA" id="ARBA00022475"/>
    </source>
</evidence>
<dbReference type="InterPro" id="IPR001173">
    <property type="entry name" value="Glyco_trans_2-like"/>
</dbReference>
<dbReference type="PANTHER" id="PTHR43646:SF2">
    <property type="entry name" value="GLYCOSYLTRANSFERASE 2-LIKE DOMAIN-CONTAINING PROTEIN"/>
    <property type="match status" value="1"/>
</dbReference>
<evidence type="ECO:0000256" key="3">
    <source>
        <dbReference type="ARBA" id="ARBA00022676"/>
    </source>
</evidence>
<reference evidence="7 8" key="1">
    <citation type="submission" date="2018-06" db="EMBL/GenBank/DDBJ databases">
        <authorList>
            <consortium name="Pathogen Informatics"/>
            <person name="Doyle S."/>
        </authorList>
    </citation>
    <scope>NUCLEOTIDE SEQUENCE [LARGE SCALE GENOMIC DNA]</scope>
    <source>
        <strain evidence="7 8">NCTC11532</strain>
    </source>
</reference>
<dbReference type="Gene3D" id="3.90.550.10">
    <property type="entry name" value="Spore Coat Polysaccharide Biosynthesis Protein SpsA, Chain A"/>
    <property type="match status" value="1"/>
</dbReference>
<proteinExistence type="predicted"/>
<dbReference type="SUPFAM" id="SSF53448">
    <property type="entry name" value="Nucleotide-diphospho-sugar transferases"/>
    <property type="match status" value="1"/>
</dbReference>
<dbReference type="GO" id="GO:0016757">
    <property type="term" value="F:glycosyltransferase activity"/>
    <property type="evidence" value="ECO:0007669"/>
    <property type="project" value="UniProtKB-KW"/>
</dbReference>
<dbReference type="STRING" id="1122170.GCA_000701265_00644"/>
<keyword evidence="8" id="KW-1185">Reference proteome</keyword>
<evidence type="ECO:0000256" key="5">
    <source>
        <dbReference type="ARBA" id="ARBA00023136"/>
    </source>
</evidence>
<dbReference type="CDD" id="cd00761">
    <property type="entry name" value="Glyco_tranf_GTA_type"/>
    <property type="match status" value="1"/>
</dbReference>
<dbReference type="AlphaFoldDB" id="A0A378LSD0"/>
<dbReference type="RefSeq" id="WP_031565178.1">
    <property type="nucleotide sequence ID" value="NZ_CAAAIS010000001.1"/>
</dbReference>
<keyword evidence="4" id="KW-0808">Transferase</keyword>
<keyword evidence="7" id="KW-0378">Hydrolase</keyword>
<keyword evidence="2" id="KW-1003">Cell membrane</keyword>
<dbReference type="EMBL" id="UGPB01000001">
    <property type="protein sequence ID" value="STY29644.1"/>
    <property type="molecule type" value="Genomic_DNA"/>
</dbReference>
<evidence type="ECO:0000256" key="4">
    <source>
        <dbReference type="ARBA" id="ARBA00022679"/>
    </source>
</evidence>
<evidence type="ECO:0000313" key="8">
    <source>
        <dbReference type="Proteomes" id="UP000255297"/>
    </source>
</evidence>
<feature type="domain" description="Glycosyltransferase 2-like" evidence="6">
    <location>
        <begin position="8"/>
        <end position="176"/>
    </location>
</feature>